<evidence type="ECO:0000313" key="3">
    <source>
        <dbReference type="Proteomes" id="UP000281350"/>
    </source>
</evidence>
<keyword evidence="1" id="KW-1133">Transmembrane helix</keyword>
<accession>A0A3M5TUF1</accession>
<gene>
    <name evidence="2" type="ORF">ALQ36_102841</name>
</gene>
<dbReference type="EMBL" id="RBPY01000095">
    <property type="protein sequence ID" value="RMO77442.1"/>
    <property type="molecule type" value="Genomic_DNA"/>
</dbReference>
<dbReference type="AlphaFoldDB" id="A0A3M5TUF1"/>
<sequence length="48" mass="5752">MPPYRGNNLNMFTTKINEKKMISNFIFAAFPTYSVHYQVYLFPIRYPS</sequence>
<dbReference type="Proteomes" id="UP000281350">
    <property type="component" value="Unassembled WGS sequence"/>
</dbReference>
<protein>
    <submittedName>
        <fullName evidence="2">Uncharacterized protein</fullName>
    </submittedName>
</protein>
<name>A0A3M5TUF1_9PSED</name>
<proteinExistence type="predicted"/>
<evidence type="ECO:0000313" key="2">
    <source>
        <dbReference type="EMBL" id="RMO77442.1"/>
    </source>
</evidence>
<reference evidence="2 3" key="1">
    <citation type="submission" date="2018-08" db="EMBL/GenBank/DDBJ databases">
        <title>Recombination of ecologically and evolutionarily significant loci maintains genetic cohesion in the Pseudomonas syringae species complex.</title>
        <authorList>
            <person name="Dillon M."/>
            <person name="Thakur S."/>
            <person name="Almeida R.N.D."/>
            <person name="Weir B.S."/>
            <person name="Guttman D.S."/>
        </authorList>
    </citation>
    <scope>NUCLEOTIDE SEQUENCE [LARGE SCALE GENOMIC DNA]</scope>
    <source>
        <strain evidence="2 3">ICMP 2732</strain>
    </source>
</reference>
<keyword evidence="1" id="KW-0472">Membrane</keyword>
<comment type="caution">
    <text evidence="2">The sequence shown here is derived from an EMBL/GenBank/DDBJ whole genome shotgun (WGS) entry which is preliminary data.</text>
</comment>
<organism evidence="2 3">
    <name type="scientific">Pseudomonas syringae pv. primulae</name>
    <dbReference type="NCBI Taxonomy" id="251707"/>
    <lineage>
        <taxon>Bacteria</taxon>
        <taxon>Pseudomonadati</taxon>
        <taxon>Pseudomonadota</taxon>
        <taxon>Gammaproteobacteria</taxon>
        <taxon>Pseudomonadales</taxon>
        <taxon>Pseudomonadaceae</taxon>
        <taxon>Pseudomonas</taxon>
    </lineage>
</organism>
<evidence type="ECO:0000256" key="1">
    <source>
        <dbReference type="SAM" id="Phobius"/>
    </source>
</evidence>
<keyword evidence="1" id="KW-0812">Transmembrane</keyword>
<feature type="transmembrane region" description="Helical" evidence="1">
    <location>
        <begin position="21"/>
        <end position="40"/>
    </location>
</feature>